<dbReference type="AlphaFoldDB" id="A0AAV3QBZ1"/>
<evidence type="ECO:0000313" key="2">
    <source>
        <dbReference type="EMBL" id="GAA0161560.1"/>
    </source>
</evidence>
<comment type="caution">
    <text evidence="2">The sequence shown here is derived from an EMBL/GenBank/DDBJ whole genome shotgun (WGS) entry which is preliminary data.</text>
</comment>
<reference evidence="2 3" key="1">
    <citation type="submission" date="2024-01" db="EMBL/GenBank/DDBJ databases">
        <title>The complete chloroplast genome sequence of Lithospermum erythrorhizon: insights into the phylogenetic relationship among Boraginaceae species and the maternal lineages of purple gromwells.</title>
        <authorList>
            <person name="Okada T."/>
            <person name="Watanabe K."/>
        </authorList>
    </citation>
    <scope>NUCLEOTIDE SEQUENCE [LARGE SCALE GENOMIC DNA]</scope>
</reference>
<keyword evidence="3" id="KW-1185">Reference proteome</keyword>
<evidence type="ECO:0000259" key="1">
    <source>
        <dbReference type="Pfam" id="PF07727"/>
    </source>
</evidence>
<feature type="domain" description="Reverse transcriptase Ty1/copia-type" evidence="1">
    <location>
        <begin position="36"/>
        <end position="125"/>
    </location>
</feature>
<sequence>MERDDCKDWLAAMEEEMSSLHKNNTYILVDRTEATKILKIDYGKIFSPIIKMISIRLVLGLAVSLNMKIEQLDIKTAFLHDNLEENIFMKQPEGFKEKGKEDITCKLQKSLYGLNQAPRQWTNRI</sequence>
<dbReference type="Proteomes" id="UP001454036">
    <property type="component" value="Unassembled WGS sequence"/>
</dbReference>
<organism evidence="2 3">
    <name type="scientific">Lithospermum erythrorhizon</name>
    <name type="common">Purple gromwell</name>
    <name type="synonym">Lithospermum officinale var. erythrorhizon</name>
    <dbReference type="NCBI Taxonomy" id="34254"/>
    <lineage>
        <taxon>Eukaryota</taxon>
        <taxon>Viridiplantae</taxon>
        <taxon>Streptophyta</taxon>
        <taxon>Embryophyta</taxon>
        <taxon>Tracheophyta</taxon>
        <taxon>Spermatophyta</taxon>
        <taxon>Magnoliopsida</taxon>
        <taxon>eudicotyledons</taxon>
        <taxon>Gunneridae</taxon>
        <taxon>Pentapetalae</taxon>
        <taxon>asterids</taxon>
        <taxon>lamiids</taxon>
        <taxon>Boraginales</taxon>
        <taxon>Boraginaceae</taxon>
        <taxon>Boraginoideae</taxon>
        <taxon>Lithospermeae</taxon>
        <taxon>Lithospermum</taxon>
    </lineage>
</organism>
<evidence type="ECO:0000313" key="3">
    <source>
        <dbReference type="Proteomes" id="UP001454036"/>
    </source>
</evidence>
<gene>
    <name evidence="2" type="ORF">LIER_17843</name>
</gene>
<dbReference type="Pfam" id="PF07727">
    <property type="entry name" value="RVT_2"/>
    <property type="match status" value="1"/>
</dbReference>
<proteinExistence type="predicted"/>
<dbReference type="EMBL" id="BAABME010004211">
    <property type="protein sequence ID" value="GAA0161560.1"/>
    <property type="molecule type" value="Genomic_DNA"/>
</dbReference>
<accession>A0AAV3QBZ1</accession>
<dbReference type="InterPro" id="IPR013103">
    <property type="entry name" value="RVT_2"/>
</dbReference>
<name>A0AAV3QBZ1_LITER</name>
<protein>
    <recommendedName>
        <fullName evidence="1">Reverse transcriptase Ty1/copia-type domain-containing protein</fullName>
    </recommendedName>
</protein>